<feature type="compositionally biased region" description="Basic and acidic residues" evidence="1">
    <location>
        <begin position="367"/>
        <end position="401"/>
    </location>
</feature>
<dbReference type="EMBL" id="BQXS01009983">
    <property type="protein sequence ID" value="GKT32412.1"/>
    <property type="molecule type" value="Genomic_DNA"/>
</dbReference>
<gene>
    <name evidence="3" type="ORF">ADUPG1_006580</name>
</gene>
<evidence type="ECO:0000256" key="2">
    <source>
        <dbReference type="SAM" id="SignalP"/>
    </source>
</evidence>
<keyword evidence="2" id="KW-0732">Signal</keyword>
<comment type="caution">
    <text evidence="3">The sequence shown here is derived from an EMBL/GenBank/DDBJ whole genome shotgun (WGS) entry which is preliminary data.</text>
</comment>
<proteinExistence type="predicted"/>
<feature type="compositionally biased region" description="Acidic residues" evidence="1">
    <location>
        <begin position="402"/>
        <end position="421"/>
    </location>
</feature>
<organism evidence="3 4">
    <name type="scientific">Aduncisulcus paluster</name>
    <dbReference type="NCBI Taxonomy" id="2918883"/>
    <lineage>
        <taxon>Eukaryota</taxon>
        <taxon>Metamonada</taxon>
        <taxon>Carpediemonas-like organisms</taxon>
        <taxon>Aduncisulcus</taxon>
    </lineage>
</organism>
<evidence type="ECO:0000313" key="4">
    <source>
        <dbReference type="Proteomes" id="UP001057375"/>
    </source>
</evidence>
<feature type="chain" id="PRO_5047205506" evidence="2">
    <location>
        <begin position="19"/>
        <end position="436"/>
    </location>
</feature>
<reference evidence="3" key="1">
    <citation type="submission" date="2022-03" db="EMBL/GenBank/DDBJ databases">
        <title>Draft genome sequence of Aduncisulcus paluster, a free-living microaerophilic Fornicata.</title>
        <authorList>
            <person name="Yuyama I."/>
            <person name="Kume K."/>
            <person name="Tamura T."/>
            <person name="Inagaki Y."/>
            <person name="Hashimoto T."/>
        </authorList>
    </citation>
    <scope>NUCLEOTIDE SEQUENCE</scope>
    <source>
        <strain evidence="3">NY0171</strain>
    </source>
</reference>
<feature type="compositionally biased region" description="Basic and acidic residues" evidence="1">
    <location>
        <begin position="422"/>
        <end position="436"/>
    </location>
</feature>
<accession>A0ABQ5KIR2</accession>
<feature type="region of interest" description="Disordered" evidence="1">
    <location>
        <begin position="367"/>
        <end position="436"/>
    </location>
</feature>
<feature type="region of interest" description="Disordered" evidence="1">
    <location>
        <begin position="155"/>
        <end position="175"/>
    </location>
</feature>
<feature type="signal peptide" evidence="2">
    <location>
        <begin position="1"/>
        <end position="18"/>
    </location>
</feature>
<evidence type="ECO:0000313" key="3">
    <source>
        <dbReference type="EMBL" id="GKT32412.1"/>
    </source>
</evidence>
<name>A0ABQ5KIR2_9EUKA</name>
<evidence type="ECO:0000256" key="1">
    <source>
        <dbReference type="SAM" id="MobiDB-lite"/>
    </source>
</evidence>
<protein>
    <submittedName>
        <fullName evidence="3">Uncharacterized protein</fullName>
    </submittedName>
</protein>
<dbReference type="Proteomes" id="UP001057375">
    <property type="component" value="Unassembled WGS sequence"/>
</dbReference>
<keyword evidence="4" id="KW-1185">Reference proteome</keyword>
<sequence>MYPQGVSSSVLFLHLCSAFINSLRFQHEENVIKLKRIDVIEESSSSKNLTLSRFIQASSASASSSSSHNPKIALSLSTKNLQTPLTSGVASYGSIFSHSTSKSSKISTSSSVSDIDCLQTNLIEIDSAQTLVEKYRSKLIEKEIFGNIADWNSTEKERGREREREREREKEEEDKYLSSSSSSLLCKEIEDKLSFYQLKKLSPVFINVRSIPYLCLCFIFGDSEKKGDKKTGIISFKKQQYCFSPHVLLESPIVSKLNTWLKTFNDNHSKTSSRIVLHSSSSSSSSHLILPQISPPPTDILATFEQYFESQEYIIEDLCLRICVCGQELVITNQNTRWKAELMKIKSYISKNGEISFILNHLFPSQDSHKKKEKEKEERERREGEVTKLIDQEKSKAKAKEEEEEEKEKEEREKEEEEEDIKDGSKHSIEKEKEDM</sequence>